<dbReference type="OrthoDB" id="11224at10239"/>
<dbReference type="InterPro" id="IPR029045">
    <property type="entry name" value="ClpP/crotonase-like_dom_sf"/>
</dbReference>
<gene>
    <name evidence="1" type="ORF">VCM_00144</name>
</gene>
<keyword evidence="2" id="KW-1185">Reference proteome</keyword>
<dbReference type="EMBL" id="LN887844">
    <property type="protein sequence ID" value="CUR44346.1"/>
    <property type="molecule type" value="Genomic_DNA"/>
</dbReference>
<dbReference type="RefSeq" id="YP_009222725.1">
    <property type="nucleotide sequence ID" value="NC_029065.1"/>
</dbReference>
<evidence type="ECO:0000313" key="2">
    <source>
        <dbReference type="Proteomes" id="UP000204441"/>
    </source>
</evidence>
<keyword evidence="1" id="KW-0645">Protease</keyword>
<dbReference type="Pfam" id="PF00574">
    <property type="entry name" value="CLP_protease"/>
    <property type="match status" value="1"/>
</dbReference>
<dbReference type="Gene3D" id="3.90.226.10">
    <property type="entry name" value="2-enoyl-CoA Hydratase, Chain A, domain 1"/>
    <property type="match status" value="1"/>
</dbReference>
<accession>A0A0S4KWE7</accession>
<evidence type="ECO:0000313" key="1">
    <source>
        <dbReference type="EMBL" id="CUR44346.1"/>
    </source>
</evidence>
<dbReference type="GO" id="GO:0008233">
    <property type="term" value="F:peptidase activity"/>
    <property type="evidence" value="ECO:0007669"/>
    <property type="project" value="UniProtKB-KW"/>
</dbReference>
<dbReference type="Proteomes" id="UP000204441">
    <property type="component" value="Genome"/>
</dbReference>
<sequence length="200" mass="22473">MSEDNKPNRIMVNQHIANEYHLRLARPITDIDDFEEEFQLFAGAGERDTIHIDIVTPGGSLDTGHMIRRAIANTAAHTIAYIGPTCASAGTAIALACEEWEIDEMSSFMIHTASYGYVGMAPHVKANVDHSDKMINRFVRTTYAGFLTEDEIERVIDGKEVYFEGDELAQRLSAYSQYRQAMREAYAADEELVDTDPFDQ</sequence>
<dbReference type="InterPro" id="IPR023562">
    <property type="entry name" value="ClpP/TepA"/>
</dbReference>
<keyword evidence="1" id="KW-0378">Hydrolase</keyword>
<proteinExistence type="predicted"/>
<dbReference type="GeneID" id="26799158"/>
<dbReference type="SUPFAM" id="SSF52096">
    <property type="entry name" value="ClpP/crotonase"/>
    <property type="match status" value="1"/>
</dbReference>
<dbReference type="KEGG" id="vg:26799158"/>
<dbReference type="GO" id="GO:0006508">
    <property type="term" value="P:proteolysis"/>
    <property type="evidence" value="ECO:0007669"/>
    <property type="project" value="UniProtKB-KW"/>
</dbReference>
<name>A0A0S4KWE7_9CAUD</name>
<reference evidence="2" key="1">
    <citation type="submission" date="2015-10" db="EMBL/GenBank/DDBJ databases">
        <authorList>
            <person name="Millard A."/>
        </authorList>
    </citation>
    <scope>NUCLEOTIDE SEQUENCE [LARGE SCALE GENOMIC DNA]</scope>
</reference>
<organism evidence="1 2">
    <name type="scientific">Pseudomonas phage VCM</name>
    <dbReference type="NCBI Taxonomy" id="1729937"/>
    <lineage>
        <taxon>Viruses</taxon>
        <taxon>Duplodnaviria</taxon>
        <taxon>Heunggongvirae</taxon>
        <taxon>Uroviricota</taxon>
        <taxon>Caudoviricetes</taxon>
        <taxon>Vandenendeviridae</taxon>
        <taxon>Gorskivirinae</taxon>
        <taxon>Kremarvirus</taxon>
        <taxon>Kremarvirus VCM</taxon>
        <taxon>Otagovirus VCM</taxon>
    </lineage>
</organism>
<protein>
    <submittedName>
        <fullName evidence="1">Clp protease</fullName>
    </submittedName>
</protein>